<feature type="compositionally biased region" description="Acidic residues" evidence="1">
    <location>
        <begin position="237"/>
        <end position="254"/>
    </location>
</feature>
<feature type="region of interest" description="Disordered" evidence="1">
    <location>
        <begin position="1"/>
        <end position="23"/>
    </location>
</feature>
<proteinExistence type="predicted"/>
<dbReference type="PANTHER" id="PTHR15251:SF2">
    <property type="entry name" value="TESTIS-SPECIFIC BASIC PROTEIN Y 1-RELATED"/>
    <property type="match status" value="1"/>
</dbReference>
<gene>
    <name evidence="3" type="ORF">GUJ93_ZPchr0012g19899</name>
</gene>
<dbReference type="OrthoDB" id="692283at2759"/>
<dbReference type="AlphaFoldDB" id="A0A8J5WR65"/>
<keyword evidence="2" id="KW-0812">Transmembrane</keyword>
<organism evidence="3 4">
    <name type="scientific">Zizania palustris</name>
    <name type="common">Northern wild rice</name>
    <dbReference type="NCBI Taxonomy" id="103762"/>
    <lineage>
        <taxon>Eukaryota</taxon>
        <taxon>Viridiplantae</taxon>
        <taxon>Streptophyta</taxon>
        <taxon>Embryophyta</taxon>
        <taxon>Tracheophyta</taxon>
        <taxon>Spermatophyta</taxon>
        <taxon>Magnoliopsida</taxon>
        <taxon>Liliopsida</taxon>
        <taxon>Poales</taxon>
        <taxon>Poaceae</taxon>
        <taxon>BOP clade</taxon>
        <taxon>Oryzoideae</taxon>
        <taxon>Oryzeae</taxon>
        <taxon>Zizaniinae</taxon>
        <taxon>Zizania</taxon>
    </lineage>
</organism>
<dbReference type="Proteomes" id="UP000729402">
    <property type="component" value="Unassembled WGS sequence"/>
</dbReference>
<comment type="caution">
    <text evidence="3">The sequence shown here is derived from an EMBL/GenBank/DDBJ whole genome shotgun (WGS) entry which is preliminary data.</text>
</comment>
<keyword evidence="2" id="KW-0472">Membrane</keyword>
<feature type="region of interest" description="Disordered" evidence="1">
    <location>
        <begin position="79"/>
        <end position="100"/>
    </location>
</feature>
<keyword evidence="2" id="KW-1133">Transmembrane helix</keyword>
<evidence type="ECO:0000256" key="1">
    <source>
        <dbReference type="SAM" id="MobiDB-lite"/>
    </source>
</evidence>
<feature type="transmembrane region" description="Helical" evidence="2">
    <location>
        <begin position="422"/>
        <end position="444"/>
    </location>
</feature>
<dbReference type="PANTHER" id="PTHR15251">
    <property type="entry name" value="TESTIS-SPECIFIC BASIC PROTEIN Y 1-RELATED"/>
    <property type="match status" value="1"/>
</dbReference>
<evidence type="ECO:0000256" key="2">
    <source>
        <dbReference type="SAM" id="Phobius"/>
    </source>
</evidence>
<reference evidence="3" key="1">
    <citation type="journal article" date="2021" name="bioRxiv">
        <title>Whole Genome Assembly and Annotation of Northern Wild Rice, Zizania palustris L., Supports a Whole Genome Duplication in the Zizania Genus.</title>
        <authorList>
            <person name="Haas M."/>
            <person name="Kono T."/>
            <person name="Macchietto M."/>
            <person name="Millas R."/>
            <person name="McGilp L."/>
            <person name="Shao M."/>
            <person name="Duquette J."/>
            <person name="Hirsch C.N."/>
            <person name="Kimball J."/>
        </authorList>
    </citation>
    <scope>NUCLEOTIDE SEQUENCE</scope>
    <source>
        <tissue evidence="3">Fresh leaf tissue</tissue>
    </source>
</reference>
<evidence type="ECO:0000313" key="3">
    <source>
        <dbReference type="EMBL" id="KAG8093137.1"/>
    </source>
</evidence>
<dbReference type="EMBL" id="JAAALK010000080">
    <property type="protein sequence ID" value="KAG8093137.1"/>
    <property type="molecule type" value="Genomic_DNA"/>
</dbReference>
<name>A0A8J5WR65_ZIZPA</name>
<feature type="transmembrane region" description="Helical" evidence="2">
    <location>
        <begin position="52"/>
        <end position="72"/>
    </location>
</feature>
<reference evidence="3" key="2">
    <citation type="submission" date="2021-02" db="EMBL/GenBank/DDBJ databases">
        <authorList>
            <person name="Kimball J.A."/>
            <person name="Haas M.W."/>
            <person name="Macchietto M."/>
            <person name="Kono T."/>
            <person name="Duquette J."/>
            <person name="Shao M."/>
        </authorList>
    </citation>
    <scope>NUCLEOTIDE SEQUENCE</scope>
    <source>
        <tissue evidence="3">Fresh leaf tissue</tissue>
    </source>
</reference>
<sequence length="449" mass="48350">MGCGGGGGSSAAGGDGGGVGSGVLGAAREEKERGGGAMGRARVRARVRAPHGAGALLIVGGAIVGAAVFHWFRRHRDGGEGEGAKNHGVQHAEEEEVSDGGVIEDEQGEAQRLHQIYKNLSRDDIEVRVDGTDGEATEELYHIQKDDKIIPAELVSEPVEKYDHNSDRDCAEIAADAMVTESVTEDDKYDHNSETDCAETAADDMVTESVTEDDKYDHNSETDCAETAVDSMVTESVTEDDDNSSNNCIEEDEENSRKNTIKNEIIVNDTEGTQNLDESTLNLSSPAVTIEEHANHNGAAQDAEPTEAIPMTENVTHQGQFSEEVNMDTVAETAEIEGTVIEKNEFEHEEEKAKGELVELVGLPAYSSVPSLIKRTEKKSLANPGWNERGMKLEQDFMDSVLKEHELTKGGAVLTMDRSTSYVAILALMFAVAIGITMFIRLSVPLQAT</sequence>
<keyword evidence="4" id="KW-1185">Reference proteome</keyword>
<evidence type="ECO:0000313" key="4">
    <source>
        <dbReference type="Proteomes" id="UP000729402"/>
    </source>
</evidence>
<accession>A0A8J5WR65</accession>
<protein>
    <submittedName>
        <fullName evidence="3">Uncharacterized protein</fullName>
    </submittedName>
</protein>
<feature type="region of interest" description="Disordered" evidence="1">
    <location>
        <begin position="234"/>
        <end position="263"/>
    </location>
</feature>